<dbReference type="RefSeq" id="WP_025310780.1">
    <property type="nucleotide sequence ID" value="NZ_CP004372.1"/>
</dbReference>
<evidence type="ECO:0000313" key="3">
    <source>
        <dbReference type="Proteomes" id="UP000019593"/>
    </source>
</evidence>
<accession>W8RNZ9</accession>
<dbReference type="AlphaFoldDB" id="W8RNZ9"/>
<keyword evidence="3" id="KW-1185">Reference proteome</keyword>
<dbReference type="Gene3D" id="3.40.50.1820">
    <property type="entry name" value="alpha/beta hydrolase"/>
    <property type="match status" value="1"/>
</dbReference>
<name>W8RNZ9_9RHOB</name>
<dbReference type="GO" id="GO:0016787">
    <property type="term" value="F:hydrolase activity"/>
    <property type="evidence" value="ECO:0007669"/>
    <property type="project" value="InterPro"/>
</dbReference>
<evidence type="ECO:0000259" key="1">
    <source>
        <dbReference type="Pfam" id="PF02230"/>
    </source>
</evidence>
<organism evidence="2 3">
    <name type="scientific">Roseicyclus elongatus DSM 19469</name>
    <dbReference type="NCBI Taxonomy" id="1294273"/>
    <lineage>
        <taxon>Bacteria</taxon>
        <taxon>Pseudomonadati</taxon>
        <taxon>Pseudomonadota</taxon>
        <taxon>Alphaproteobacteria</taxon>
        <taxon>Rhodobacterales</taxon>
        <taxon>Roseobacteraceae</taxon>
        <taxon>Roseicyclus</taxon>
    </lineage>
</organism>
<reference evidence="2 3" key="1">
    <citation type="submission" date="2013-03" db="EMBL/GenBank/DDBJ databases">
        <authorList>
            <person name="Fiebig A."/>
            <person name="Goeker M."/>
            <person name="Klenk H.-P.P."/>
        </authorList>
    </citation>
    <scope>NUCLEOTIDE SEQUENCE [LARGE SCALE GENOMIC DNA]</scope>
    <source>
        <strain evidence="3">DSM 19469</strain>
    </source>
</reference>
<dbReference type="eggNOG" id="COG0400">
    <property type="taxonomic scope" value="Bacteria"/>
</dbReference>
<gene>
    <name evidence="2" type="ORF">roselon_00429</name>
</gene>
<dbReference type="InterPro" id="IPR029058">
    <property type="entry name" value="AB_hydrolase_fold"/>
</dbReference>
<dbReference type="InterPro" id="IPR003140">
    <property type="entry name" value="PLipase/COase/thioEstase"/>
</dbReference>
<dbReference type="Proteomes" id="UP000019593">
    <property type="component" value="Chromosome"/>
</dbReference>
<dbReference type="KEGG" id="red:roselon_00429"/>
<sequence>MAATDQTPLRVGGVNPAMARMGLVLLNGRGGTAEDILGLGDALGLPDIATIAPEAPGNSWWPSSFLAPLGQMRPFLQAGMAAVDGAIAALVEGGLPRDRIVLAGFSQGGCLALEYAARHGGIRAVAGLSAGLVGTRDMMGGPLPSLYGYPAKAFDYQTDLTGMTVEITVHERDPHIPLVRAHDSVDVFDRLGAQARLQVDPGAGHGITEAGFSALRTLVSD</sequence>
<protein>
    <submittedName>
        <fullName evidence="2">Phospholipase/Carboxylesterase</fullName>
    </submittedName>
</protein>
<dbReference type="HOGENOM" id="CLU_049413_4_0_5"/>
<dbReference type="EMBL" id="CP004372">
    <property type="protein sequence ID" value="AHM02874.1"/>
    <property type="molecule type" value="Genomic_DNA"/>
</dbReference>
<dbReference type="STRING" id="1294273.roselon_00429"/>
<dbReference type="PATRIC" id="fig|1294273.3.peg.421"/>
<dbReference type="SUPFAM" id="SSF53474">
    <property type="entry name" value="alpha/beta-Hydrolases"/>
    <property type="match status" value="1"/>
</dbReference>
<dbReference type="Pfam" id="PF02230">
    <property type="entry name" value="Abhydrolase_2"/>
    <property type="match status" value="1"/>
</dbReference>
<proteinExistence type="predicted"/>
<evidence type="ECO:0000313" key="2">
    <source>
        <dbReference type="EMBL" id="AHM02874.1"/>
    </source>
</evidence>
<feature type="domain" description="Phospholipase/carboxylesterase/thioesterase" evidence="1">
    <location>
        <begin position="80"/>
        <end position="130"/>
    </location>
</feature>